<comment type="caution">
    <text evidence="1">The sequence shown here is derived from an EMBL/GenBank/DDBJ whole genome shotgun (WGS) entry which is preliminary data.</text>
</comment>
<protein>
    <submittedName>
        <fullName evidence="1">Uncharacterized protein</fullName>
    </submittedName>
</protein>
<sequence length="73" mass="8170">MIRGKGPTFQISENEGKSNLWSLQEASTIRFSEMIRLIIRSKIAKSENVINGDTGSFAVEEKWEIETALGGRI</sequence>
<accession>A0A8J5QWK1</accession>
<name>A0A8J5QWK1_9ASCO</name>
<reference evidence="1 2" key="1">
    <citation type="journal article" date="2021" name="DNA Res.">
        <title>Genome analysis of Candida subhashii reveals its hybrid nature and dual mitochondrial genome conformations.</title>
        <authorList>
            <person name="Mixao V."/>
            <person name="Hegedusova E."/>
            <person name="Saus E."/>
            <person name="Pryszcz L.P."/>
            <person name="Cillingova A."/>
            <person name="Nosek J."/>
            <person name="Gabaldon T."/>
        </authorList>
    </citation>
    <scope>NUCLEOTIDE SEQUENCE [LARGE SCALE GENOMIC DNA]</scope>
    <source>
        <strain evidence="1 2">CBS 10753</strain>
    </source>
</reference>
<keyword evidence="2" id="KW-1185">Reference proteome</keyword>
<dbReference type="EMBL" id="JAGSYN010000044">
    <property type="protein sequence ID" value="KAG7666052.1"/>
    <property type="molecule type" value="Genomic_DNA"/>
</dbReference>
<gene>
    <name evidence="1" type="ORF">J8A68_000482</name>
</gene>
<dbReference type="Proteomes" id="UP000694255">
    <property type="component" value="Unassembled WGS sequence"/>
</dbReference>
<evidence type="ECO:0000313" key="2">
    <source>
        <dbReference type="Proteomes" id="UP000694255"/>
    </source>
</evidence>
<dbReference type="GeneID" id="73467283"/>
<dbReference type="AlphaFoldDB" id="A0A8J5QWK1"/>
<proteinExistence type="predicted"/>
<dbReference type="RefSeq" id="XP_049266284.1">
    <property type="nucleotide sequence ID" value="XM_049408844.1"/>
</dbReference>
<evidence type="ECO:0000313" key="1">
    <source>
        <dbReference type="EMBL" id="KAG7666052.1"/>
    </source>
</evidence>
<organism evidence="1 2">
    <name type="scientific">[Candida] subhashii</name>
    <dbReference type="NCBI Taxonomy" id="561895"/>
    <lineage>
        <taxon>Eukaryota</taxon>
        <taxon>Fungi</taxon>
        <taxon>Dikarya</taxon>
        <taxon>Ascomycota</taxon>
        <taxon>Saccharomycotina</taxon>
        <taxon>Pichiomycetes</taxon>
        <taxon>Debaryomycetaceae</taxon>
        <taxon>Spathaspora</taxon>
    </lineage>
</organism>